<dbReference type="Pfam" id="PF02378">
    <property type="entry name" value="PTS_EIIC"/>
    <property type="match status" value="1"/>
</dbReference>
<dbReference type="GO" id="GO:0008982">
    <property type="term" value="F:protein-N(PI)-phosphohistidine-sugar phosphotransferase activity"/>
    <property type="evidence" value="ECO:0007669"/>
    <property type="project" value="InterPro"/>
</dbReference>
<evidence type="ECO:0000256" key="11">
    <source>
        <dbReference type="ARBA" id="ARBA00044053"/>
    </source>
</evidence>
<evidence type="ECO:0000256" key="7">
    <source>
        <dbReference type="ARBA" id="ARBA00022692"/>
    </source>
</evidence>
<dbReference type="NCBIfam" id="TIGR00826">
    <property type="entry name" value="EIIB_glc"/>
    <property type="match status" value="1"/>
</dbReference>
<dbReference type="NCBIfam" id="NF008236">
    <property type="entry name" value="PRK11007.1"/>
    <property type="match status" value="1"/>
</dbReference>
<dbReference type="GO" id="GO:0009401">
    <property type="term" value="P:phosphoenolpyruvate-dependent sugar phosphotransferase system"/>
    <property type="evidence" value="ECO:0007669"/>
    <property type="project" value="UniProtKB-KW"/>
</dbReference>
<keyword evidence="9 15" id="KW-1133">Transmembrane helix</keyword>
<feature type="transmembrane region" description="Helical" evidence="15">
    <location>
        <begin position="342"/>
        <end position="364"/>
    </location>
</feature>
<dbReference type="InterPro" id="IPR004719">
    <property type="entry name" value="PTS_maltose/Glc_sub_IIC"/>
</dbReference>
<dbReference type="AlphaFoldDB" id="A0A0V8J8M9"/>
<dbReference type="InterPro" id="IPR011296">
    <property type="entry name" value="PTS_IIBC_treh"/>
</dbReference>
<evidence type="ECO:0000256" key="1">
    <source>
        <dbReference type="ARBA" id="ARBA00004429"/>
    </source>
</evidence>
<dbReference type="NCBIfam" id="TIGR01996">
    <property type="entry name" value="PTS-II-BC-sucr"/>
    <property type="match status" value="1"/>
</dbReference>
<protein>
    <recommendedName>
        <fullName evidence="11">protein-N(pi)-phosphohistidine--sucrose phosphotransferase</fullName>
        <ecNumber evidence="11">2.7.1.211</ecNumber>
    </recommendedName>
</protein>
<comment type="caution">
    <text evidence="18">The sequence shown here is derived from an EMBL/GenBank/DDBJ whole genome shotgun (WGS) entry which is preliminary data.</text>
</comment>
<evidence type="ECO:0000256" key="6">
    <source>
        <dbReference type="ARBA" id="ARBA00022683"/>
    </source>
</evidence>
<evidence type="ECO:0000256" key="14">
    <source>
        <dbReference type="PROSITE-ProRule" id="PRU00421"/>
    </source>
</evidence>
<feature type="transmembrane region" description="Helical" evidence="15">
    <location>
        <begin position="112"/>
        <end position="139"/>
    </location>
</feature>
<dbReference type="NCBIfam" id="TIGR00852">
    <property type="entry name" value="pts-Glc"/>
    <property type="match status" value="1"/>
</dbReference>
<dbReference type="InterPro" id="IPR036878">
    <property type="entry name" value="Glu_permease_IIB"/>
</dbReference>
<evidence type="ECO:0000256" key="2">
    <source>
        <dbReference type="ARBA" id="ARBA00022448"/>
    </source>
</evidence>
<evidence type="ECO:0000259" key="16">
    <source>
        <dbReference type="PROSITE" id="PS51098"/>
    </source>
</evidence>
<feature type="domain" description="PTS EIIB type-1" evidence="16">
    <location>
        <begin position="4"/>
        <end position="87"/>
    </location>
</feature>
<evidence type="ECO:0000256" key="4">
    <source>
        <dbReference type="ARBA" id="ARBA00022597"/>
    </source>
</evidence>
<accession>A0A0V8J8M9</accession>
<keyword evidence="7 15" id="KW-0812">Transmembrane</keyword>
<feature type="active site" description="Phosphocysteine intermediate; for EIIB activity" evidence="14">
    <location>
        <position position="26"/>
    </location>
</feature>
<dbReference type="CDD" id="cd00212">
    <property type="entry name" value="PTS_IIB_glc"/>
    <property type="match status" value="1"/>
</dbReference>
<feature type="transmembrane region" description="Helical" evidence="15">
    <location>
        <begin position="159"/>
        <end position="179"/>
    </location>
</feature>
<dbReference type="GO" id="GO:0005886">
    <property type="term" value="C:plasma membrane"/>
    <property type="evidence" value="ECO:0007669"/>
    <property type="project" value="UniProtKB-SubCell"/>
</dbReference>
<dbReference type="InterPro" id="IPR013013">
    <property type="entry name" value="PTS_EIIC_1"/>
</dbReference>
<feature type="transmembrane region" description="Helical" evidence="15">
    <location>
        <begin position="186"/>
        <end position="205"/>
    </location>
</feature>
<dbReference type="GO" id="GO:0015574">
    <property type="term" value="F:trehalose transmembrane transporter activity"/>
    <property type="evidence" value="ECO:0007669"/>
    <property type="project" value="InterPro"/>
</dbReference>
<keyword evidence="8" id="KW-0418">Kinase</keyword>
<keyword evidence="6" id="KW-0598">Phosphotransferase system</keyword>
<dbReference type="PANTHER" id="PTHR30175:SF4">
    <property type="entry name" value="PTS SYSTEM TREHALOSE-SPECIFIC EIIBC COMPONENT"/>
    <property type="match status" value="1"/>
</dbReference>
<dbReference type="EMBL" id="LNQN01000002">
    <property type="protein sequence ID" value="KSU83281.1"/>
    <property type="molecule type" value="Genomic_DNA"/>
</dbReference>
<evidence type="ECO:0000256" key="9">
    <source>
        <dbReference type="ARBA" id="ARBA00022989"/>
    </source>
</evidence>
<dbReference type="GO" id="GO:0090589">
    <property type="term" value="F:protein-phosphocysteine-trehalose phosphotransferase system transporter activity"/>
    <property type="evidence" value="ECO:0007669"/>
    <property type="project" value="TreeGrafter"/>
</dbReference>
<feature type="transmembrane region" description="Helical" evidence="15">
    <location>
        <begin position="262"/>
        <end position="289"/>
    </location>
</feature>
<evidence type="ECO:0000256" key="10">
    <source>
        <dbReference type="ARBA" id="ARBA00023136"/>
    </source>
</evidence>
<dbReference type="GO" id="GO:0016301">
    <property type="term" value="F:kinase activity"/>
    <property type="evidence" value="ECO:0007669"/>
    <property type="project" value="UniProtKB-KW"/>
</dbReference>
<dbReference type="InterPro" id="IPR001996">
    <property type="entry name" value="PTS_IIB_1"/>
</dbReference>
<gene>
    <name evidence="18" type="ORF">AS030_11945</name>
</gene>
<dbReference type="InterPro" id="IPR003352">
    <property type="entry name" value="PTS_EIIC"/>
</dbReference>
<comment type="catalytic activity">
    <reaction evidence="13">
        <text>N(pros)-phospho-L-histidyl-[protein](out) + sucrose = sucrose 6(G)-phosphate(in) + L-histidyl-[protein]</text>
        <dbReference type="Rhea" id="RHEA:49236"/>
        <dbReference type="Rhea" id="RHEA-COMP:9745"/>
        <dbReference type="Rhea" id="RHEA-COMP:9746"/>
        <dbReference type="ChEBI" id="CHEBI:17992"/>
        <dbReference type="ChEBI" id="CHEBI:29979"/>
        <dbReference type="ChEBI" id="CHEBI:64837"/>
        <dbReference type="ChEBI" id="CHEBI:91002"/>
        <dbReference type="EC" id="2.7.1.211"/>
    </reaction>
</comment>
<keyword evidence="19" id="KW-1185">Reference proteome</keyword>
<feature type="transmembrane region" description="Helical" evidence="15">
    <location>
        <begin position="397"/>
        <end position="417"/>
    </location>
</feature>
<feature type="transmembrane region" description="Helical" evidence="15">
    <location>
        <begin position="309"/>
        <end position="330"/>
    </location>
</feature>
<reference evidence="18 19" key="1">
    <citation type="journal article" date="2014" name="Antonie Van Leeuwenhoek">
        <title>Fictibacillus enclensis sp. nov., isolated from marine sediment.</title>
        <authorList>
            <person name="Dastager S.G."/>
            <person name="Mawlankar R."/>
            <person name="Srinivasan K."/>
            <person name="Tang S.K."/>
            <person name="Lee J.C."/>
            <person name="Ramana V.V."/>
            <person name="Shouche Y.S."/>
        </authorList>
    </citation>
    <scope>NUCLEOTIDE SEQUENCE [LARGE SCALE GENOMIC DNA]</scope>
    <source>
        <strain evidence="18 19">NIO-1003</strain>
    </source>
</reference>
<dbReference type="InterPro" id="IPR018113">
    <property type="entry name" value="PTrfase_EIIB_Cys"/>
</dbReference>
<dbReference type="Pfam" id="PF00367">
    <property type="entry name" value="PTS_EIIB"/>
    <property type="match status" value="1"/>
</dbReference>
<dbReference type="PANTHER" id="PTHR30175">
    <property type="entry name" value="PHOSPHOTRANSFERASE SYSTEM TRANSPORT PROTEIN"/>
    <property type="match status" value="1"/>
</dbReference>
<keyword evidence="10 15" id="KW-0472">Membrane</keyword>
<evidence type="ECO:0000256" key="3">
    <source>
        <dbReference type="ARBA" id="ARBA00022475"/>
    </source>
</evidence>
<dbReference type="Gene3D" id="3.30.1360.60">
    <property type="entry name" value="Glucose permease domain IIB"/>
    <property type="match status" value="1"/>
</dbReference>
<proteinExistence type="predicted"/>
<feature type="transmembrane region" description="Helical" evidence="15">
    <location>
        <begin position="441"/>
        <end position="463"/>
    </location>
</feature>
<dbReference type="PROSITE" id="PS01035">
    <property type="entry name" value="PTS_EIIB_TYPE_1_CYS"/>
    <property type="match status" value="1"/>
</dbReference>
<dbReference type="NCBIfam" id="TIGR01992">
    <property type="entry name" value="PTS-IIBC-Tre"/>
    <property type="match status" value="1"/>
</dbReference>
<feature type="transmembrane region" description="Helical" evidence="15">
    <location>
        <begin position="370"/>
        <end position="390"/>
    </location>
</feature>
<dbReference type="SUPFAM" id="SSF55604">
    <property type="entry name" value="Glucose permease domain IIB"/>
    <property type="match status" value="1"/>
</dbReference>
<evidence type="ECO:0000256" key="5">
    <source>
        <dbReference type="ARBA" id="ARBA00022679"/>
    </source>
</evidence>
<evidence type="ECO:0000256" key="13">
    <source>
        <dbReference type="ARBA" id="ARBA00048931"/>
    </source>
</evidence>
<keyword evidence="4" id="KW-0762">Sugar transport</keyword>
<evidence type="ECO:0000313" key="18">
    <source>
        <dbReference type="EMBL" id="KSU83281.1"/>
    </source>
</evidence>
<dbReference type="Proteomes" id="UP000054099">
    <property type="component" value="Unassembled WGS sequence"/>
</dbReference>
<keyword evidence="5" id="KW-0808">Transferase</keyword>
<dbReference type="EC" id="2.7.1.211" evidence="11"/>
<dbReference type="FunFam" id="3.30.1360.60:FF:000001">
    <property type="entry name" value="PTS system glucose-specific IIBC component PtsG"/>
    <property type="match status" value="1"/>
</dbReference>
<organism evidence="18 19">
    <name type="scientific">Fictibacillus enclensis</name>
    <dbReference type="NCBI Taxonomy" id="1017270"/>
    <lineage>
        <taxon>Bacteria</taxon>
        <taxon>Bacillati</taxon>
        <taxon>Bacillota</taxon>
        <taxon>Bacilli</taxon>
        <taxon>Bacillales</taxon>
        <taxon>Fictibacillaceae</taxon>
        <taxon>Fictibacillus</taxon>
    </lineage>
</organism>
<evidence type="ECO:0000256" key="12">
    <source>
        <dbReference type="ARBA" id="ARBA00045139"/>
    </source>
</evidence>
<evidence type="ECO:0000259" key="17">
    <source>
        <dbReference type="PROSITE" id="PS51103"/>
    </source>
</evidence>
<dbReference type="InterPro" id="IPR050558">
    <property type="entry name" value="PTS_Sugar-Specific_Components"/>
</dbReference>
<dbReference type="RefSeq" id="WP_061972077.1">
    <property type="nucleotide sequence ID" value="NZ_FMAV01000002.1"/>
</dbReference>
<feature type="transmembrane region" description="Helical" evidence="15">
    <location>
        <begin position="229"/>
        <end position="250"/>
    </location>
</feature>
<dbReference type="PROSITE" id="PS51103">
    <property type="entry name" value="PTS_EIIC_TYPE_1"/>
    <property type="match status" value="1"/>
</dbReference>
<keyword evidence="2" id="KW-0813">Transport</keyword>
<name>A0A0V8J8M9_9BACL</name>
<dbReference type="InterPro" id="IPR010973">
    <property type="entry name" value="PTS_IIBC_sucr"/>
</dbReference>
<comment type="function">
    <text evidence="12">The phosphoenolpyruvate-dependent sugar phosphotransferase system (sugar PTS), a major carbohydrate active transport system, catalyzes the phosphorylation of incoming sugar substrates concomitantly with their translocation across the cell membrane. This system is involved in sucrose transport.</text>
</comment>
<dbReference type="PROSITE" id="PS51098">
    <property type="entry name" value="PTS_EIIB_TYPE_1"/>
    <property type="match status" value="1"/>
</dbReference>
<evidence type="ECO:0000313" key="19">
    <source>
        <dbReference type="Proteomes" id="UP000054099"/>
    </source>
</evidence>
<comment type="subcellular location">
    <subcellularLocation>
        <location evidence="1">Cell inner membrane</location>
        <topology evidence="1">Multi-pass membrane protein</topology>
    </subcellularLocation>
</comment>
<dbReference type="OrthoDB" id="9769191at2"/>
<evidence type="ECO:0000256" key="15">
    <source>
        <dbReference type="SAM" id="Phobius"/>
    </source>
</evidence>
<sequence length="469" mass="50280">MDIRQTAEQITEAVGGRENIAAATHCVTRLRFALNDESKVNKEMLENIDAVKGSFSTNGQFQVVIGQGTVDKVYQELVAVTGIGTATKEDIKNAAERKLNPLQRAVKTLADIFIPILPAIVTAGLLMGINNILTGPGIFYDGKSFVDVNTAWKDFADMINVIANTAFAFLPALIGWSAVKKFGGNPLLGIVLGLMLVHPSLLNAWDYGKALEAGKVPHWNLFGLEIQKIGYQGQVLPVLLASYVLAKIEVFLRKKIPDAFQLLVVAPVALLVTGFLSFIVIGPITFGIANWLTDGLVGIFDQYAALGGLIYGGIYALLVVTGMHHTFLAVDLQLIGSKGGTFLWPMLALSNIAQGSAALAMMFLSKDEKVKGLSFTSAISAYLGITEPALFGVNLRFRFPFICAIIGSAIAGILITVNKVQASSIGVGGIPGFLSIFPDKWGPFFIGMAIAIVVPFVLTYVFGRIKKVK</sequence>
<keyword evidence="3" id="KW-1003">Cell membrane</keyword>
<feature type="domain" description="PTS EIIC type-1" evidence="17">
    <location>
        <begin position="107"/>
        <end position="469"/>
    </location>
</feature>
<evidence type="ECO:0000256" key="8">
    <source>
        <dbReference type="ARBA" id="ARBA00022777"/>
    </source>
</evidence>